<feature type="active site" evidence="6">
    <location>
        <position position="183"/>
    </location>
</feature>
<evidence type="ECO:0000259" key="8">
    <source>
        <dbReference type="Pfam" id="PF10502"/>
    </source>
</evidence>
<dbReference type="Proteomes" id="UP000432350">
    <property type="component" value="Unassembled WGS sequence"/>
</dbReference>
<protein>
    <recommendedName>
        <fullName evidence="4 7">Signal peptidase I</fullName>
        <ecNumber evidence="3 7">3.4.21.89</ecNumber>
    </recommendedName>
</protein>
<keyword evidence="7" id="KW-0645">Protease</keyword>
<dbReference type="GO" id="GO:0006465">
    <property type="term" value="P:signal peptide processing"/>
    <property type="evidence" value="ECO:0007669"/>
    <property type="project" value="InterPro"/>
</dbReference>
<evidence type="ECO:0000256" key="6">
    <source>
        <dbReference type="PIRSR" id="PIRSR600223-1"/>
    </source>
</evidence>
<dbReference type="SUPFAM" id="SSF51306">
    <property type="entry name" value="LexA/Signal peptidase"/>
    <property type="match status" value="1"/>
</dbReference>
<feature type="domain" description="Peptidase S26" evidence="8">
    <location>
        <begin position="153"/>
        <end position="323"/>
    </location>
</feature>
<dbReference type="GO" id="GO:0016020">
    <property type="term" value="C:membrane"/>
    <property type="evidence" value="ECO:0007669"/>
    <property type="project" value="UniProtKB-SubCell"/>
</dbReference>
<name>A0A2X2LDV7_SPHMU</name>
<dbReference type="Pfam" id="PF18936">
    <property type="entry name" value="DUF5684"/>
    <property type="match status" value="1"/>
</dbReference>
<sequence>MGLIIFAVLTAISGYGLWQLFVKAGRNGWEAIVPFYSQYIQAKLTGRPTWWVILLLVPIVNVFVFYNLYLDFIHCFGKRRFWENAAAVLVPFIVLPMWAKDNNVRFLNGLYAKNLKAATQEGIELTEEKRAEIALESYKDYKIKYPYKKSMVREWADAIVFATVAASLIRGFLIEAYMIPTGSMERTLLIGDFLFVSKLNYGPRVPNTPIAFPFAHHTMPITGGKAYSELIELPYKRLPGFQKIERNDVVVFNFPAGDTVALENQNASYYDLVRAYGWQTVNSQFTIQARPIDKRENYIKRCVGLPGDKIFMKDAKLFVNDQPGFDPPESQLDYLVLTDGTPLNMDRLRELRIEAAGGDQQPGVYQLFMTKDELAIVKSWSNVKEIRRNPGGEGAYPYDPQYKWNFDNFGPILIPKKGWTVALNAQTLPIYERAIRVYENNKLEKRSDGIYINDVKVDHYTFKMDYFWMMGDNRHNSLDSRGWGFVPEDHVVGKALFTWMSWDEIGTGLSKIRWNRIFKGIH</sequence>
<dbReference type="GO" id="GO:0004252">
    <property type="term" value="F:serine-type endopeptidase activity"/>
    <property type="evidence" value="ECO:0007669"/>
    <property type="project" value="InterPro"/>
</dbReference>
<feature type="transmembrane region" description="Helical" evidence="7">
    <location>
        <begin position="158"/>
        <end position="179"/>
    </location>
</feature>
<dbReference type="PANTHER" id="PTHR43390:SF1">
    <property type="entry name" value="CHLOROPLAST PROCESSING PEPTIDASE"/>
    <property type="match status" value="1"/>
</dbReference>
<dbReference type="CDD" id="cd06530">
    <property type="entry name" value="S26_SPase_I"/>
    <property type="match status" value="2"/>
</dbReference>
<keyword evidence="5 7" id="KW-0378">Hydrolase</keyword>
<dbReference type="InterPro" id="IPR036286">
    <property type="entry name" value="LexA/Signal_pep-like_sf"/>
</dbReference>
<dbReference type="RefSeq" id="WP_112375039.1">
    <property type="nucleotide sequence ID" value="NZ_CP069793.1"/>
</dbReference>
<feature type="domain" description="Peptidase S26" evidence="8">
    <location>
        <begin position="421"/>
        <end position="499"/>
    </location>
</feature>
<evidence type="ECO:0000256" key="4">
    <source>
        <dbReference type="ARBA" id="ARBA00019232"/>
    </source>
</evidence>
<evidence type="ECO:0000256" key="5">
    <source>
        <dbReference type="ARBA" id="ARBA00022801"/>
    </source>
</evidence>
<feature type="active site" evidence="6">
    <location>
        <position position="300"/>
    </location>
</feature>
<dbReference type="GeneID" id="97182849"/>
<dbReference type="EMBL" id="UAUU01000009">
    <property type="protein sequence ID" value="SPZ87490.1"/>
    <property type="molecule type" value="Genomic_DNA"/>
</dbReference>
<evidence type="ECO:0000313" key="9">
    <source>
        <dbReference type="EMBL" id="SPZ87490.1"/>
    </source>
</evidence>
<dbReference type="InterPro" id="IPR043739">
    <property type="entry name" value="DUF5684"/>
</dbReference>
<dbReference type="PRINTS" id="PR00727">
    <property type="entry name" value="LEADERPTASE"/>
</dbReference>
<evidence type="ECO:0000313" key="11">
    <source>
        <dbReference type="Proteomes" id="UP000251241"/>
    </source>
</evidence>
<dbReference type="PANTHER" id="PTHR43390">
    <property type="entry name" value="SIGNAL PEPTIDASE I"/>
    <property type="match status" value="1"/>
</dbReference>
<dbReference type="GO" id="GO:0009003">
    <property type="term" value="F:signal peptidase activity"/>
    <property type="evidence" value="ECO:0007669"/>
    <property type="project" value="UniProtKB-EC"/>
</dbReference>
<reference evidence="9 11" key="1">
    <citation type="submission" date="2018-06" db="EMBL/GenBank/DDBJ databases">
        <authorList>
            <consortium name="Pathogen Informatics"/>
            <person name="Doyle S."/>
        </authorList>
    </citation>
    <scope>NUCLEOTIDE SEQUENCE [LARGE SCALE GENOMIC DNA]</scope>
    <source>
        <strain evidence="9 11">NCTC11343</strain>
    </source>
</reference>
<reference evidence="10 12" key="2">
    <citation type="submission" date="2019-10" db="EMBL/GenBank/DDBJ databases">
        <authorList>
            <person name="Karimi E."/>
        </authorList>
    </citation>
    <scope>NUCLEOTIDE SEQUENCE [LARGE SCALE GENOMIC DNA]</scope>
    <source>
        <strain evidence="10">Sphingobacterium sp. 8BC</strain>
    </source>
</reference>
<proteinExistence type="inferred from homology"/>
<accession>A0A654AKS3</accession>
<accession>A0A2X2LDV7</accession>
<evidence type="ECO:0000313" key="10">
    <source>
        <dbReference type="EMBL" id="VXC67882.1"/>
    </source>
</evidence>
<dbReference type="EC" id="3.4.21.89" evidence="3 7"/>
<comment type="catalytic activity">
    <reaction evidence="1 7">
        <text>Cleavage of hydrophobic, N-terminal signal or leader sequences from secreted and periplasmic proteins.</text>
        <dbReference type="EC" id="3.4.21.89"/>
    </reaction>
</comment>
<organism evidence="9 11">
    <name type="scientific">Sphingobacterium multivorum</name>
    <dbReference type="NCBI Taxonomy" id="28454"/>
    <lineage>
        <taxon>Bacteria</taxon>
        <taxon>Pseudomonadati</taxon>
        <taxon>Bacteroidota</taxon>
        <taxon>Sphingobacteriia</taxon>
        <taxon>Sphingobacteriales</taxon>
        <taxon>Sphingobacteriaceae</taxon>
        <taxon>Sphingobacterium</taxon>
    </lineage>
</organism>
<feature type="transmembrane region" description="Helical" evidence="7">
    <location>
        <begin position="48"/>
        <end position="69"/>
    </location>
</feature>
<dbReference type="PROSITE" id="PS00761">
    <property type="entry name" value="SPASE_I_3"/>
    <property type="match status" value="1"/>
</dbReference>
<comment type="similarity">
    <text evidence="2 7">Belongs to the peptidase S26 family.</text>
</comment>
<gene>
    <name evidence="9" type="primary">lepB_1</name>
    <name evidence="9" type="ORF">NCTC11343_02939</name>
    <name evidence="10" type="ORF">SPHINGO8BC_150441</name>
</gene>
<dbReference type="Pfam" id="PF10502">
    <property type="entry name" value="Peptidase_S26"/>
    <property type="match status" value="2"/>
</dbReference>
<dbReference type="Gene3D" id="2.10.109.10">
    <property type="entry name" value="Umud Fragment, subunit A"/>
    <property type="match status" value="2"/>
</dbReference>
<evidence type="ECO:0000256" key="1">
    <source>
        <dbReference type="ARBA" id="ARBA00000677"/>
    </source>
</evidence>
<dbReference type="InterPro" id="IPR019758">
    <property type="entry name" value="Pept_S26A_signal_pept_1_CS"/>
</dbReference>
<comment type="caution">
    <text evidence="7">Lacks conserved residue(s) required for the propagation of feature annotation.</text>
</comment>
<dbReference type="NCBIfam" id="TIGR02227">
    <property type="entry name" value="sigpep_I_bact"/>
    <property type="match status" value="1"/>
</dbReference>
<evidence type="ECO:0000313" key="12">
    <source>
        <dbReference type="Proteomes" id="UP000432350"/>
    </source>
</evidence>
<dbReference type="EMBL" id="CABWMV010000007">
    <property type="protein sequence ID" value="VXC67882.1"/>
    <property type="molecule type" value="Genomic_DNA"/>
</dbReference>
<evidence type="ECO:0000256" key="3">
    <source>
        <dbReference type="ARBA" id="ARBA00013208"/>
    </source>
</evidence>
<dbReference type="InterPro" id="IPR019533">
    <property type="entry name" value="Peptidase_S26"/>
</dbReference>
<dbReference type="InterPro" id="IPR000223">
    <property type="entry name" value="Pept_S26A_signal_pept_1"/>
</dbReference>
<dbReference type="Proteomes" id="UP000251241">
    <property type="component" value="Unassembled WGS sequence"/>
</dbReference>
<evidence type="ECO:0000256" key="7">
    <source>
        <dbReference type="RuleBase" id="RU362042"/>
    </source>
</evidence>
<dbReference type="AlphaFoldDB" id="A0A2X2LDV7"/>
<keyword evidence="7" id="KW-1133">Transmembrane helix</keyword>
<evidence type="ECO:0000256" key="2">
    <source>
        <dbReference type="ARBA" id="ARBA00009370"/>
    </source>
</evidence>
<comment type="subcellular location">
    <subcellularLocation>
        <location evidence="7">Membrane</location>
        <topology evidence="7">Single-pass type II membrane protein</topology>
    </subcellularLocation>
</comment>
<keyword evidence="7" id="KW-0472">Membrane</keyword>
<keyword evidence="7" id="KW-0812">Transmembrane</keyword>